<reference evidence="9" key="1">
    <citation type="submission" date="2021-02" db="EMBL/GenBank/DDBJ databases">
        <authorList>
            <person name="Nowell W R."/>
        </authorList>
    </citation>
    <scope>NUCLEOTIDE SEQUENCE</scope>
</reference>
<feature type="repeat" description="NHL" evidence="5">
    <location>
        <begin position="810"/>
        <end position="842"/>
    </location>
</feature>
<dbReference type="SUPFAM" id="SSF63829">
    <property type="entry name" value="Calcium-dependent phosphotriesterase"/>
    <property type="match status" value="1"/>
</dbReference>
<dbReference type="PROSITE" id="PS51125">
    <property type="entry name" value="NHL"/>
    <property type="match status" value="1"/>
</dbReference>
<dbReference type="GO" id="GO:0005576">
    <property type="term" value="C:extracellular region"/>
    <property type="evidence" value="ECO:0007669"/>
    <property type="project" value="TreeGrafter"/>
</dbReference>
<evidence type="ECO:0000313" key="10">
    <source>
        <dbReference type="EMBL" id="CAF1492859.1"/>
    </source>
</evidence>
<dbReference type="PANTHER" id="PTHR10680">
    <property type="entry name" value="PEPTIDYL-GLYCINE ALPHA-AMIDATING MONOOXYGENASE"/>
    <property type="match status" value="1"/>
</dbReference>
<dbReference type="GO" id="GO:0003723">
    <property type="term" value="F:RNA binding"/>
    <property type="evidence" value="ECO:0007669"/>
    <property type="project" value="UniProtKB-UniRule"/>
</dbReference>
<dbReference type="PROSITE" id="PS50102">
    <property type="entry name" value="RRM"/>
    <property type="match status" value="2"/>
</dbReference>
<dbReference type="SMART" id="SM00360">
    <property type="entry name" value="RRM"/>
    <property type="match status" value="2"/>
</dbReference>
<dbReference type="InterPro" id="IPR012677">
    <property type="entry name" value="Nucleotide-bd_a/b_plait_sf"/>
</dbReference>
<feature type="region of interest" description="Disordered" evidence="6">
    <location>
        <begin position="391"/>
        <end position="426"/>
    </location>
</feature>
<evidence type="ECO:0000259" key="7">
    <source>
        <dbReference type="PROSITE" id="PS50102"/>
    </source>
</evidence>
<feature type="domain" description="RRM" evidence="7">
    <location>
        <begin position="437"/>
        <end position="531"/>
    </location>
</feature>
<gene>
    <name evidence="8" type="ORF">BJG266_LOCUS10564</name>
    <name evidence="9" type="ORF">QVE165_LOCUS40026</name>
    <name evidence="10" type="ORF">QVE165_LOCUS42992</name>
</gene>
<dbReference type="EMBL" id="CAJNOM010000542">
    <property type="protein sequence ID" value="CAF1492859.1"/>
    <property type="molecule type" value="Genomic_DNA"/>
</dbReference>
<dbReference type="Pfam" id="PF01436">
    <property type="entry name" value="NHL"/>
    <property type="match status" value="2"/>
</dbReference>
<dbReference type="EMBL" id="CAJNOI010000037">
    <property type="protein sequence ID" value="CAF0902732.1"/>
    <property type="molecule type" value="Genomic_DNA"/>
</dbReference>
<evidence type="ECO:0000256" key="6">
    <source>
        <dbReference type="SAM" id="MobiDB-lite"/>
    </source>
</evidence>
<dbReference type="Gene3D" id="3.30.70.330">
    <property type="match status" value="2"/>
</dbReference>
<dbReference type="InterPro" id="IPR001258">
    <property type="entry name" value="NHL_repeat"/>
</dbReference>
<keyword evidence="3" id="KW-0325">Glycoprotein</keyword>
<keyword evidence="2" id="KW-0677">Repeat</keyword>
<dbReference type="SUPFAM" id="SSF56399">
    <property type="entry name" value="ADP-ribosylation"/>
    <property type="match status" value="1"/>
</dbReference>
<dbReference type="CDD" id="cd05819">
    <property type="entry name" value="NHL"/>
    <property type="match status" value="1"/>
</dbReference>
<dbReference type="Proteomes" id="UP000663877">
    <property type="component" value="Unassembled WGS sequence"/>
</dbReference>
<keyword evidence="11" id="KW-1185">Reference proteome</keyword>
<evidence type="ECO:0000256" key="4">
    <source>
        <dbReference type="PROSITE-ProRule" id="PRU00176"/>
    </source>
</evidence>
<dbReference type="Gene3D" id="3.90.176.10">
    <property type="entry name" value="Toxin ADP-ribosyltransferase, Chain A, domain 1"/>
    <property type="match status" value="1"/>
</dbReference>
<dbReference type="Proteomes" id="UP000663832">
    <property type="component" value="Unassembled WGS sequence"/>
</dbReference>
<evidence type="ECO:0000313" key="11">
    <source>
        <dbReference type="Proteomes" id="UP000663832"/>
    </source>
</evidence>
<feature type="compositionally biased region" description="Pro residues" evidence="6">
    <location>
        <begin position="536"/>
        <end position="546"/>
    </location>
</feature>
<evidence type="ECO:0000256" key="5">
    <source>
        <dbReference type="PROSITE-ProRule" id="PRU00504"/>
    </source>
</evidence>
<comment type="caution">
    <text evidence="9">The sequence shown here is derived from an EMBL/GenBank/DDBJ whole genome shotgun (WGS) entry which is preliminary data.</text>
</comment>
<dbReference type="Gene3D" id="2.40.10.500">
    <property type="match status" value="1"/>
</dbReference>
<dbReference type="PANTHER" id="PTHR10680:SF28">
    <property type="entry name" value="SMP-30_GLUCONOLACTONASE_LRE-LIKE REGION DOMAIN-CONTAINING PROTEIN"/>
    <property type="match status" value="1"/>
</dbReference>
<sequence length="843" mass="95306">MMNRFGDIDCSFKKLTPVYGFLNAELVTIEKALQPIESQIANLPHFIKIAKQYCRRSSEHGLTHDESASIYIYTMEWGEQSLYCVLNQTLRNENRHLLKVWFPYMKLFDTALNKLPTIKEIVWRGVAADIGKNFHENDKITWWSINSCSSKLNVIKGFLENQKNSTIFLIEALNGKKVSGYTELESEDEIILKMGTKFHVKCDAMEHPKGSYHVHLIEIDEKAPPVPDVPDTPMFKKNKIFIHGLPSSMPEQLLFNILYNEFSTVGTIKIDEEKKIPFIYLYKSKTNEAQLSGYAEITFENEEAVAKAITKYNQTRVPALNNVPIFVKQSEMKPVALPQSVSNPVPFKTKSASSPPNPVPFVPKSTSSPPNPVPFVPKSASFSPNSVLFLPKSASSPPNSVPCVPKDQEPEQEESDSTHDTDSIASDLNDVPIFKKNAIFIRGLPSTMTQQLLFNTLDKEFSTVGRIKIDERTQKSSIYFFKSEWNNAELSGCAEITFEKQEAVIEAIKKYDQMPVPALNNARIGVKRSEKKSPAFPKPPFSPPKPKWGKWKQNAITVAGGSGYGQKLNHLNSPFGIFIDKKKNIFIADWWNHRIVEWKYNAKEGQIIAGGNGYGDLMNQLNGPTNMIVDQQNHSIIIADRGNRRVIRWLNQNHQILIQNTDCYGLAMDKNGFLYVSDSSKNEVRRWKMGEYNNEGIVVAGGNGKGDQLNQFNSPGFIFVDGDQSIYVSDRDNHRVMKWRRGAKEGRIVAGGHGYGRNLNQLSKPEGVIVDDFGQIYVADYENHLVMRWCEGDEEGEIVVGGNGQGYQSHQLNCPTGLSFDDEGNLYVVDWKNHRIEKFEIIL</sequence>
<dbReference type="InterPro" id="IPR035979">
    <property type="entry name" value="RBD_domain_sf"/>
</dbReference>
<keyword evidence="4" id="KW-0694">RNA-binding</keyword>
<dbReference type="InterPro" id="IPR011042">
    <property type="entry name" value="6-blade_b-propeller_TolB-like"/>
</dbReference>
<proteinExistence type="predicted"/>
<dbReference type="Gene3D" id="2.120.10.30">
    <property type="entry name" value="TolB, C-terminal domain"/>
    <property type="match status" value="1"/>
</dbReference>
<dbReference type="CDD" id="cd00590">
    <property type="entry name" value="RRM_SF"/>
    <property type="match status" value="1"/>
</dbReference>
<feature type="region of interest" description="Disordered" evidence="6">
    <location>
        <begin position="346"/>
        <end position="372"/>
    </location>
</feature>
<name>A0A815PCA1_9BILA</name>
<dbReference type="AlphaFoldDB" id="A0A815PCA1"/>
<keyword evidence="1" id="KW-0732">Signal</keyword>
<dbReference type="InterPro" id="IPR000504">
    <property type="entry name" value="RRM_dom"/>
</dbReference>
<feature type="region of interest" description="Disordered" evidence="6">
    <location>
        <begin position="529"/>
        <end position="548"/>
    </location>
</feature>
<dbReference type="SUPFAM" id="SSF54928">
    <property type="entry name" value="RNA-binding domain, RBD"/>
    <property type="match status" value="2"/>
</dbReference>
<evidence type="ECO:0000256" key="2">
    <source>
        <dbReference type="ARBA" id="ARBA00022737"/>
    </source>
</evidence>
<dbReference type="OrthoDB" id="10116137at2759"/>
<feature type="domain" description="RRM" evidence="7">
    <location>
        <begin position="238"/>
        <end position="332"/>
    </location>
</feature>
<dbReference type="PROSITE" id="PS51996">
    <property type="entry name" value="TR_MART"/>
    <property type="match status" value="1"/>
</dbReference>
<evidence type="ECO:0000256" key="1">
    <source>
        <dbReference type="ARBA" id="ARBA00022729"/>
    </source>
</evidence>
<dbReference type="EMBL" id="CAJNOM010000453">
    <property type="protein sequence ID" value="CAF1446940.1"/>
    <property type="molecule type" value="Genomic_DNA"/>
</dbReference>
<protein>
    <recommendedName>
        <fullName evidence="7">RRM domain-containing protein</fullName>
    </recommendedName>
</protein>
<evidence type="ECO:0000313" key="8">
    <source>
        <dbReference type="EMBL" id="CAF0902732.1"/>
    </source>
</evidence>
<organism evidence="9 11">
    <name type="scientific">Adineta steineri</name>
    <dbReference type="NCBI Taxonomy" id="433720"/>
    <lineage>
        <taxon>Eukaryota</taxon>
        <taxon>Metazoa</taxon>
        <taxon>Spiralia</taxon>
        <taxon>Gnathifera</taxon>
        <taxon>Rotifera</taxon>
        <taxon>Eurotatoria</taxon>
        <taxon>Bdelloidea</taxon>
        <taxon>Adinetida</taxon>
        <taxon>Adinetidae</taxon>
        <taxon>Adineta</taxon>
    </lineage>
</organism>
<accession>A0A815PCA1</accession>
<evidence type="ECO:0000256" key="3">
    <source>
        <dbReference type="ARBA" id="ARBA00023180"/>
    </source>
</evidence>
<evidence type="ECO:0000313" key="9">
    <source>
        <dbReference type="EMBL" id="CAF1446940.1"/>
    </source>
</evidence>